<dbReference type="Proteomes" id="UP000690515">
    <property type="component" value="Unassembled WGS sequence"/>
</dbReference>
<comment type="caution">
    <text evidence="1">The sequence shown here is derived from an EMBL/GenBank/DDBJ whole genome shotgun (WGS) entry which is preliminary data.</text>
</comment>
<dbReference type="RefSeq" id="WP_215822052.1">
    <property type="nucleotide sequence ID" value="NZ_JAGSOY010000103.1"/>
</dbReference>
<proteinExistence type="predicted"/>
<sequence length="62" mass="7297">MAKVESKRESKRLGRIEVITVPDNAITRYVDYKRSAANAAQYKYKPFYQDINFVQEILDLQN</sequence>
<organism evidence="1 2">
    <name type="scientific">Zooshikella harenae</name>
    <dbReference type="NCBI Taxonomy" id="2827238"/>
    <lineage>
        <taxon>Bacteria</taxon>
        <taxon>Pseudomonadati</taxon>
        <taxon>Pseudomonadota</taxon>
        <taxon>Gammaproteobacteria</taxon>
        <taxon>Oceanospirillales</taxon>
        <taxon>Zooshikellaceae</taxon>
        <taxon>Zooshikella</taxon>
    </lineage>
</organism>
<keyword evidence="2" id="KW-1185">Reference proteome</keyword>
<protein>
    <submittedName>
        <fullName evidence="1">Uncharacterized protein</fullName>
    </submittedName>
</protein>
<evidence type="ECO:0000313" key="2">
    <source>
        <dbReference type="Proteomes" id="UP000690515"/>
    </source>
</evidence>
<dbReference type="EMBL" id="JAGSOY010000103">
    <property type="protein sequence ID" value="MBU2713768.1"/>
    <property type="molecule type" value="Genomic_DNA"/>
</dbReference>
<reference evidence="1 2" key="1">
    <citation type="submission" date="2021-04" db="EMBL/GenBank/DDBJ databases">
        <authorList>
            <person name="Pira H."/>
            <person name="Risdian C."/>
            <person name="Wink J."/>
        </authorList>
    </citation>
    <scope>NUCLEOTIDE SEQUENCE [LARGE SCALE GENOMIC DNA]</scope>
    <source>
        <strain evidence="1 2">WH53</strain>
    </source>
</reference>
<name>A0ABS5ZI65_9GAMM</name>
<evidence type="ECO:0000313" key="1">
    <source>
        <dbReference type="EMBL" id="MBU2713768.1"/>
    </source>
</evidence>
<accession>A0ABS5ZI65</accession>
<gene>
    <name evidence="1" type="ORF">KCG35_22200</name>
</gene>